<feature type="transmembrane region" description="Helical" evidence="5">
    <location>
        <begin position="56"/>
        <end position="80"/>
    </location>
</feature>
<evidence type="ECO:0000313" key="7">
    <source>
        <dbReference type="EMBL" id="BBF23767.1"/>
    </source>
</evidence>
<keyword evidence="3" id="KW-0012">Acyltransferase</keyword>
<organism evidence="7 8">
    <name type="scientific">Sutterella megalosphaeroides</name>
    <dbReference type="NCBI Taxonomy" id="2494234"/>
    <lineage>
        <taxon>Bacteria</taxon>
        <taxon>Pseudomonadati</taxon>
        <taxon>Pseudomonadota</taxon>
        <taxon>Betaproteobacteria</taxon>
        <taxon>Burkholderiales</taxon>
        <taxon>Sutterellaceae</taxon>
        <taxon>Sutterella</taxon>
    </lineage>
</organism>
<dbReference type="KEGG" id="sutt:SUTMEG_16580"/>
<dbReference type="InterPro" id="IPR002123">
    <property type="entry name" value="Plipid/glycerol_acylTrfase"/>
</dbReference>
<sequence length="323" mass="35476">MKAPEAAGRATGRENVETDKAPDAPNDAPADAAIDGSRGERPPRARNPVFGPVADLFRLLGTASAFVLFGLGGLVFPFVAAPGYLFGPKDPRSRTLRARRIVRAWFAIFVAVIRGLGLVRVEVKNAERLERPGLILLANHPSLIDVVCLMSKLGNATTIVKASLAKNLFTRAPIRAAGYVPNDAGPDALQPLLAELDAGTTFVIFPEGTRTPVDLPPGEYPRMHRGAVVLALEARRPITPVRITARPRWLTKDRAWWKLPPEPMTLTFEVLEDLPVDDYQELYNSRPPKAARRLTAELARRLFEVDPPRAKDGRRSEALRNEP</sequence>
<keyword evidence="8" id="KW-1185">Reference proteome</keyword>
<reference evidence="7 8" key="1">
    <citation type="journal article" date="2018" name="Int. J. Syst. Evol. Microbiol.">
        <title>Mesosutterella multiformis gen. nov., sp. nov., a member of the family Sutterellaceae and Sutterella megalosphaeroides sp. nov., isolated from human faeces.</title>
        <authorList>
            <person name="Sakamoto M."/>
            <person name="Ikeyama N."/>
            <person name="Kunihiro T."/>
            <person name="Iino T."/>
            <person name="Yuki M."/>
            <person name="Ohkuma M."/>
        </authorList>
    </citation>
    <scope>NUCLEOTIDE SEQUENCE [LARGE SCALE GENOMIC DNA]</scope>
    <source>
        <strain evidence="7 8">6FBBBH3</strain>
    </source>
</reference>
<feature type="compositionally biased region" description="Basic and acidic residues" evidence="4">
    <location>
        <begin position="11"/>
        <end position="22"/>
    </location>
</feature>
<evidence type="ECO:0000313" key="8">
    <source>
        <dbReference type="Proteomes" id="UP000271003"/>
    </source>
</evidence>
<dbReference type="SUPFAM" id="SSF69593">
    <property type="entry name" value="Glycerol-3-phosphate (1)-acyltransferase"/>
    <property type="match status" value="1"/>
</dbReference>
<dbReference type="RefSeq" id="WP_120177338.1">
    <property type="nucleotide sequence ID" value="NZ_AP018786.1"/>
</dbReference>
<dbReference type="EMBL" id="AP018786">
    <property type="protein sequence ID" value="BBF23767.1"/>
    <property type="molecule type" value="Genomic_DNA"/>
</dbReference>
<evidence type="ECO:0000259" key="6">
    <source>
        <dbReference type="SMART" id="SM00563"/>
    </source>
</evidence>
<feature type="transmembrane region" description="Helical" evidence="5">
    <location>
        <begin position="101"/>
        <end position="119"/>
    </location>
</feature>
<name>A0A2Z6IDT7_9BURK</name>
<keyword evidence="5" id="KW-0472">Membrane</keyword>
<dbReference type="Pfam" id="PF01553">
    <property type="entry name" value="Acyltransferase"/>
    <property type="match status" value="1"/>
</dbReference>
<feature type="compositionally biased region" description="Low complexity" evidence="4">
    <location>
        <begin position="23"/>
        <end position="33"/>
    </location>
</feature>
<protein>
    <recommendedName>
        <fullName evidence="6">Phospholipid/glycerol acyltransferase domain-containing protein</fullName>
    </recommendedName>
</protein>
<dbReference type="AlphaFoldDB" id="A0A2Z6IDT7"/>
<dbReference type="CDD" id="cd07989">
    <property type="entry name" value="LPLAT_AGPAT-like"/>
    <property type="match status" value="1"/>
</dbReference>
<dbReference type="Proteomes" id="UP000271003">
    <property type="component" value="Chromosome"/>
</dbReference>
<evidence type="ECO:0000256" key="1">
    <source>
        <dbReference type="ARBA" id="ARBA00005189"/>
    </source>
</evidence>
<proteinExistence type="predicted"/>
<gene>
    <name evidence="7" type="ORF">SUTMEG_16580</name>
</gene>
<dbReference type="PANTHER" id="PTHR10434">
    <property type="entry name" value="1-ACYL-SN-GLYCEROL-3-PHOSPHATE ACYLTRANSFERASE"/>
    <property type="match status" value="1"/>
</dbReference>
<feature type="domain" description="Phospholipid/glycerol acyltransferase" evidence="6">
    <location>
        <begin position="134"/>
        <end position="246"/>
    </location>
</feature>
<comment type="pathway">
    <text evidence="1">Lipid metabolism.</text>
</comment>
<evidence type="ECO:0000256" key="2">
    <source>
        <dbReference type="ARBA" id="ARBA00022679"/>
    </source>
</evidence>
<accession>A0A2Z6IDT7</accession>
<evidence type="ECO:0000256" key="5">
    <source>
        <dbReference type="SAM" id="Phobius"/>
    </source>
</evidence>
<keyword evidence="5" id="KW-0812">Transmembrane</keyword>
<evidence type="ECO:0000256" key="3">
    <source>
        <dbReference type="ARBA" id="ARBA00023315"/>
    </source>
</evidence>
<dbReference type="SMART" id="SM00563">
    <property type="entry name" value="PlsC"/>
    <property type="match status" value="1"/>
</dbReference>
<dbReference type="PANTHER" id="PTHR10434:SF66">
    <property type="entry name" value="PHOSPHOLIPID_GLYCEROL ACYLTRANSFERASE DOMAIN-CONTAINING PROTEIN"/>
    <property type="match status" value="1"/>
</dbReference>
<keyword evidence="5" id="KW-1133">Transmembrane helix</keyword>
<dbReference type="GO" id="GO:0003841">
    <property type="term" value="F:1-acylglycerol-3-phosphate O-acyltransferase activity"/>
    <property type="evidence" value="ECO:0007669"/>
    <property type="project" value="TreeGrafter"/>
</dbReference>
<dbReference type="GO" id="GO:0006654">
    <property type="term" value="P:phosphatidic acid biosynthetic process"/>
    <property type="evidence" value="ECO:0007669"/>
    <property type="project" value="TreeGrafter"/>
</dbReference>
<dbReference type="OrthoDB" id="9812274at2"/>
<keyword evidence="2" id="KW-0808">Transferase</keyword>
<evidence type="ECO:0000256" key="4">
    <source>
        <dbReference type="SAM" id="MobiDB-lite"/>
    </source>
</evidence>
<feature type="region of interest" description="Disordered" evidence="4">
    <location>
        <begin position="1"/>
        <end position="46"/>
    </location>
</feature>